<evidence type="ECO:0000256" key="6">
    <source>
        <dbReference type="ARBA" id="ARBA00023002"/>
    </source>
</evidence>
<evidence type="ECO:0000256" key="5">
    <source>
        <dbReference type="ARBA" id="ARBA00022857"/>
    </source>
</evidence>
<dbReference type="GO" id="GO:0006730">
    <property type="term" value="P:one-carbon metabolic process"/>
    <property type="evidence" value="ECO:0007669"/>
    <property type="project" value="UniProtKB-KW"/>
</dbReference>
<dbReference type="UniPathway" id="UPA00077">
    <property type="reaction ID" value="UER00158"/>
</dbReference>
<organism evidence="11">
    <name type="scientific">Cacopsylla melanoneura</name>
    <dbReference type="NCBI Taxonomy" id="428564"/>
    <lineage>
        <taxon>Eukaryota</taxon>
        <taxon>Metazoa</taxon>
        <taxon>Ecdysozoa</taxon>
        <taxon>Arthropoda</taxon>
        <taxon>Hexapoda</taxon>
        <taxon>Insecta</taxon>
        <taxon>Pterygota</taxon>
        <taxon>Neoptera</taxon>
        <taxon>Paraneoptera</taxon>
        <taxon>Hemiptera</taxon>
        <taxon>Sternorrhyncha</taxon>
        <taxon>Psylloidea</taxon>
        <taxon>Psyllidae</taxon>
        <taxon>Psyllinae</taxon>
        <taxon>Cacopsylla</taxon>
    </lineage>
</organism>
<evidence type="ECO:0000256" key="4">
    <source>
        <dbReference type="ARBA" id="ARBA00022563"/>
    </source>
</evidence>
<proteinExistence type="inferred from homology"/>
<dbReference type="PROSITE" id="PS00075">
    <property type="entry name" value="DHFR_1"/>
    <property type="match status" value="1"/>
</dbReference>
<evidence type="ECO:0000256" key="3">
    <source>
        <dbReference type="ARBA" id="ARBA00012856"/>
    </source>
</evidence>
<dbReference type="EMBL" id="HBUF01588630">
    <property type="protein sequence ID" value="CAG6772608.1"/>
    <property type="molecule type" value="Transcribed_RNA"/>
</dbReference>
<dbReference type="InterPro" id="IPR024072">
    <property type="entry name" value="DHFR-like_dom_sf"/>
</dbReference>
<dbReference type="InterPro" id="IPR017925">
    <property type="entry name" value="DHFR_CS"/>
</dbReference>
<dbReference type="InterPro" id="IPR012259">
    <property type="entry name" value="DHFR"/>
</dbReference>
<dbReference type="SUPFAM" id="SSF53597">
    <property type="entry name" value="Dihydrofolate reductase-like"/>
    <property type="match status" value="1"/>
</dbReference>
<dbReference type="EC" id="1.5.1.3" evidence="3"/>
<dbReference type="GO" id="GO:0046452">
    <property type="term" value="P:dihydrofolate metabolic process"/>
    <property type="evidence" value="ECO:0007669"/>
    <property type="project" value="TreeGrafter"/>
</dbReference>
<dbReference type="GO" id="GO:0046655">
    <property type="term" value="P:folic acid metabolic process"/>
    <property type="evidence" value="ECO:0007669"/>
    <property type="project" value="TreeGrafter"/>
</dbReference>
<evidence type="ECO:0000256" key="9">
    <source>
        <dbReference type="RuleBase" id="RU004474"/>
    </source>
</evidence>
<name>A0A8D8QKU0_9HEMI</name>
<comment type="similarity">
    <text evidence="2 9">Belongs to the dihydrofolate reductase family.</text>
</comment>
<comment type="function">
    <text evidence="7">Key enzyme in folate metabolism. Catalyzes an essential reaction for de novo glycine and purine synthesis, and for DNA precursor synthesis.</text>
</comment>
<dbReference type="PROSITE" id="PS51330">
    <property type="entry name" value="DHFR_2"/>
    <property type="match status" value="1"/>
</dbReference>
<dbReference type="PANTHER" id="PTHR48069:SF3">
    <property type="entry name" value="DIHYDROFOLATE REDUCTASE"/>
    <property type="match status" value="1"/>
</dbReference>
<keyword evidence="4" id="KW-0554">One-carbon metabolism</keyword>
<evidence type="ECO:0000256" key="7">
    <source>
        <dbReference type="ARBA" id="ARBA00025067"/>
    </source>
</evidence>
<dbReference type="AlphaFoldDB" id="A0A8D8QKU0"/>
<evidence type="ECO:0000313" key="11">
    <source>
        <dbReference type="EMBL" id="CAG6633818.1"/>
    </source>
</evidence>
<feature type="domain" description="DHFR" evidence="10">
    <location>
        <begin position="5"/>
        <end position="186"/>
    </location>
</feature>
<dbReference type="GO" id="GO:0046654">
    <property type="term" value="P:tetrahydrofolate biosynthetic process"/>
    <property type="evidence" value="ECO:0007669"/>
    <property type="project" value="UniProtKB-UniPathway"/>
</dbReference>
<evidence type="ECO:0000256" key="2">
    <source>
        <dbReference type="ARBA" id="ARBA00009539"/>
    </source>
</evidence>
<protein>
    <recommendedName>
        <fullName evidence="3">dihydrofolate reductase</fullName>
        <ecNumber evidence="3">1.5.1.3</ecNumber>
    </recommendedName>
</protein>
<dbReference type="PRINTS" id="PR00070">
    <property type="entry name" value="DHFR"/>
</dbReference>
<dbReference type="EMBL" id="HBUF01588631">
    <property type="protein sequence ID" value="CAG6772609.1"/>
    <property type="molecule type" value="Transcribed_RNA"/>
</dbReference>
<dbReference type="Pfam" id="PF00186">
    <property type="entry name" value="DHFR_1"/>
    <property type="match status" value="1"/>
</dbReference>
<dbReference type="EMBL" id="HBUF01084006">
    <property type="protein sequence ID" value="CAG6633817.1"/>
    <property type="molecule type" value="Transcribed_RNA"/>
</dbReference>
<dbReference type="CDD" id="cd00209">
    <property type="entry name" value="DHFR"/>
    <property type="match status" value="1"/>
</dbReference>
<keyword evidence="6" id="KW-0560">Oxidoreductase</keyword>
<evidence type="ECO:0000256" key="1">
    <source>
        <dbReference type="ARBA" id="ARBA00004903"/>
    </source>
</evidence>
<dbReference type="GO" id="GO:0050661">
    <property type="term" value="F:NADP binding"/>
    <property type="evidence" value="ECO:0007669"/>
    <property type="project" value="InterPro"/>
</dbReference>
<comment type="catalytic activity">
    <reaction evidence="8">
        <text>(6S)-5,6,7,8-tetrahydrofolate + NADP(+) = 7,8-dihydrofolate + NADPH + H(+)</text>
        <dbReference type="Rhea" id="RHEA:15009"/>
        <dbReference type="ChEBI" id="CHEBI:15378"/>
        <dbReference type="ChEBI" id="CHEBI:57451"/>
        <dbReference type="ChEBI" id="CHEBI:57453"/>
        <dbReference type="ChEBI" id="CHEBI:57783"/>
        <dbReference type="ChEBI" id="CHEBI:58349"/>
        <dbReference type="EC" id="1.5.1.3"/>
    </reaction>
</comment>
<dbReference type="GO" id="GO:0004146">
    <property type="term" value="F:dihydrofolate reductase activity"/>
    <property type="evidence" value="ECO:0007669"/>
    <property type="project" value="UniProtKB-EC"/>
</dbReference>
<dbReference type="GO" id="GO:0005739">
    <property type="term" value="C:mitochondrion"/>
    <property type="evidence" value="ECO:0007669"/>
    <property type="project" value="TreeGrafter"/>
</dbReference>
<dbReference type="FunFam" id="3.40.430.10:FF:000002">
    <property type="entry name" value="Dihydrofolate reductase"/>
    <property type="match status" value="1"/>
</dbReference>
<dbReference type="EMBL" id="HBUF01423686">
    <property type="protein sequence ID" value="CAG6741147.1"/>
    <property type="molecule type" value="Transcribed_RNA"/>
</dbReference>
<keyword evidence="5" id="KW-0521">NADP</keyword>
<dbReference type="EMBL" id="HBUF01084007">
    <property type="protein sequence ID" value="CAG6633818.1"/>
    <property type="molecule type" value="Transcribed_RNA"/>
</dbReference>
<sequence>MSEIRLNLIVAYCLSKGIGCNGSIPWNLRKDMTHFSKLTKKTENPTCVNAVIMGRKTWDSIPEKFRPLPGRFNVVLTRNSDLKSILTDKNVTTSSSLDEAIDLIRIKISNGEIENVWVIGGTSVYKESLNSPYCQNVYVTEIQKDFTCDTFFPTIPEKFQVSEDPNVPADIQKENDIEFQFKVYKKLN</sequence>
<dbReference type="Gene3D" id="3.40.430.10">
    <property type="entry name" value="Dihydrofolate Reductase, subunit A"/>
    <property type="match status" value="1"/>
</dbReference>
<accession>A0A8D8QKU0</accession>
<dbReference type="PANTHER" id="PTHR48069">
    <property type="entry name" value="DIHYDROFOLATE REDUCTASE"/>
    <property type="match status" value="1"/>
</dbReference>
<comment type="pathway">
    <text evidence="1">Cofactor biosynthesis; tetrahydrofolate biosynthesis; 5,6,7,8-tetrahydrofolate from 7,8-dihydrofolate: step 1/1.</text>
</comment>
<reference evidence="11" key="1">
    <citation type="submission" date="2021-05" db="EMBL/GenBank/DDBJ databases">
        <authorList>
            <person name="Alioto T."/>
            <person name="Alioto T."/>
            <person name="Gomez Garrido J."/>
        </authorList>
    </citation>
    <scope>NUCLEOTIDE SEQUENCE</scope>
</reference>
<evidence type="ECO:0000256" key="8">
    <source>
        <dbReference type="ARBA" id="ARBA00048873"/>
    </source>
</evidence>
<evidence type="ECO:0000259" key="10">
    <source>
        <dbReference type="PROSITE" id="PS51330"/>
    </source>
</evidence>
<dbReference type="InterPro" id="IPR001796">
    <property type="entry name" value="DHFR_dom"/>
</dbReference>